<gene>
    <name evidence="2" type="ORF">EZS28_005229</name>
</gene>
<dbReference type="Proteomes" id="UP000324800">
    <property type="component" value="Unassembled WGS sequence"/>
</dbReference>
<name>A0A5J4WW95_9EUKA</name>
<dbReference type="EMBL" id="SNRW01000791">
    <property type="protein sequence ID" value="KAA6399241.1"/>
    <property type="molecule type" value="Genomic_DNA"/>
</dbReference>
<comment type="caution">
    <text evidence="2">The sequence shown here is derived from an EMBL/GenBank/DDBJ whole genome shotgun (WGS) entry which is preliminary data.</text>
</comment>
<evidence type="ECO:0000313" key="2">
    <source>
        <dbReference type="EMBL" id="KAA6399241.1"/>
    </source>
</evidence>
<organism evidence="2 3">
    <name type="scientific">Streblomastix strix</name>
    <dbReference type="NCBI Taxonomy" id="222440"/>
    <lineage>
        <taxon>Eukaryota</taxon>
        <taxon>Metamonada</taxon>
        <taxon>Preaxostyla</taxon>
        <taxon>Oxymonadida</taxon>
        <taxon>Streblomastigidae</taxon>
        <taxon>Streblomastix</taxon>
    </lineage>
</organism>
<proteinExistence type="predicted"/>
<sequence>MSKKGKKANKSQKPKVDYKLSDNAVYDLGGKIQSIINQNATKNRRKQKQSESESDSQWEAHIQGKKFRQINYQRVPTDQLYMIPQLMKQRDLKIKTGITQKEQQIIEDEIRRMDPTITAAEAHAGVFAISNRAVRRRVYGEGFPNSLLQELYETNIRVNRESMLIEEKYLESNKRCTENINARSVEPSMNLGSR</sequence>
<evidence type="ECO:0000256" key="1">
    <source>
        <dbReference type="SAM" id="MobiDB-lite"/>
    </source>
</evidence>
<evidence type="ECO:0000313" key="3">
    <source>
        <dbReference type="Proteomes" id="UP000324800"/>
    </source>
</evidence>
<dbReference type="AlphaFoldDB" id="A0A5J4WW95"/>
<reference evidence="2 3" key="1">
    <citation type="submission" date="2019-03" db="EMBL/GenBank/DDBJ databases">
        <title>Single cell metagenomics reveals metabolic interactions within the superorganism composed of flagellate Streblomastix strix and complex community of Bacteroidetes bacteria on its surface.</title>
        <authorList>
            <person name="Treitli S.C."/>
            <person name="Kolisko M."/>
            <person name="Husnik F."/>
            <person name="Keeling P."/>
            <person name="Hampl V."/>
        </authorList>
    </citation>
    <scope>NUCLEOTIDE SEQUENCE [LARGE SCALE GENOMIC DNA]</scope>
    <source>
        <strain evidence="2">ST1C</strain>
    </source>
</reference>
<accession>A0A5J4WW95</accession>
<protein>
    <submittedName>
        <fullName evidence="2">Uncharacterized protein</fullName>
    </submittedName>
</protein>
<feature type="region of interest" description="Disordered" evidence="1">
    <location>
        <begin position="36"/>
        <end position="60"/>
    </location>
</feature>